<dbReference type="InterPro" id="IPR027417">
    <property type="entry name" value="P-loop_NTPase"/>
</dbReference>
<evidence type="ECO:0008006" key="3">
    <source>
        <dbReference type="Google" id="ProtNLM"/>
    </source>
</evidence>
<dbReference type="Gene3D" id="3.40.50.300">
    <property type="entry name" value="P-loop containing nucleotide triphosphate hydrolases"/>
    <property type="match status" value="1"/>
</dbReference>
<organism evidence="1 2">
    <name type="scientific">Alteromonas pelagimontana</name>
    <dbReference type="NCBI Taxonomy" id="1858656"/>
    <lineage>
        <taxon>Bacteria</taxon>
        <taxon>Pseudomonadati</taxon>
        <taxon>Pseudomonadota</taxon>
        <taxon>Gammaproteobacteria</taxon>
        <taxon>Alteromonadales</taxon>
        <taxon>Alteromonadaceae</taxon>
        <taxon>Alteromonas/Salinimonas group</taxon>
        <taxon>Alteromonas</taxon>
    </lineage>
</organism>
<accession>A0A6M4MFZ6</accession>
<protein>
    <recommendedName>
        <fullName evidence="3">Sulfotransferase family protein</fullName>
    </recommendedName>
</protein>
<evidence type="ECO:0000313" key="1">
    <source>
        <dbReference type="EMBL" id="QJR81535.1"/>
    </source>
</evidence>
<dbReference type="RefSeq" id="WP_075607280.1">
    <property type="nucleotide sequence ID" value="NZ_CP052766.1"/>
</dbReference>
<sequence length="357" mass="41058">MKIIFHFGPPKTGTSAIQKWCSLNHEWLKNQGVYYPQHAVDVNGVSSGNLRKVFEGEKGSFHFSKALYESEVARARKADCHTLLFSSEFFFKNIEMIADTVPEATFIGYIRFGLEILQSSYNQAVKRHGKTTKFSPNSGSNSTLNTLSIKIQAVGESRFILRPYSTAIFKNNSLIADFLEALHIDNAHVNTTVGNVNSSYSLESIEVKRWFNQLESEALQVQLDLALQSYGKREKISLFSDDKFEAFKSMYLNQLKRFLNAHTVAKSEEFYAECRTLQNLPSREQELSLSQFEKILRTLVRQKKISLLTLYKTYQIALERKEQLEQPERVAVLKKILPIWVVIVEKLRRRCFSSNEV</sequence>
<dbReference type="SUPFAM" id="SSF52540">
    <property type="entry name" value="P-loop containing nucleoside triphosphate hydrolases"/>
    <property type="match status" value="1"/>
</dbReference>
<dbReference type="EMBL" id="CP052766">
    <property type="protein sequence ID" value="QJR81535.1"/>
    <property type="molecule type" value="Genomic_DNA"/>
</dbReference>
<reference evidence="1 2" key="2">
    <citation type="submission" date="2020-04" db="EMBL/GenBank/DDBJ databases">
        <title>Complete genome sequence of Alteromonas pelagimontana 5.12T.</title>
        <authorList>
            <person name="Sinha R.K."/>
            <person name="Krishnan K.P."/>
            <person name="Kurian J.P."/>
        </authorList>
    </citation>
    <scope>NUCLEOTIDE SEQUENCE [LARGE SCALE GENOMIC DNA]</scope>
    <source>
        <strain evidence="1 2">5.12</strain>
    </source>
</reference>
<keyword evidence="2" id="KW-1185">Reference proteome</keyword>
<proteinExistence type="predicted"/>
<reference evidence="2" key="1">
    <citation type="submission" date="2014-12" db="EMBL/GenBank/DDBJ databases">
        <title>Complete genome sequence of a multi-drug resistant Klebsiella pneumoniae.</title>
        <authorList>
            <person name="Hua X."/>
            <person name="Chen Q."/>
            <person name="Li X."/>
            <person name="Feng Y."/>
            <person name="Ruan Z."/>
            <person name="Yu Y."/>
        </authorList>
    </citation>
    <scope>NUCLEOTIDE SEQUENCE [LARGE SCALE GENOMIC DNA]</scope>
    <source>
        <strain evidence="2">5.12</strain>
    </source>
</reference>
<name>A0A6M4MFZ6_9ALTE</name>
<gene>
    <name evidence="1" type="ORF">CA267_012465</name>
</gene>
<dbReference type="Proteomes" id="UP000219285">
    <property type="component" value="Chromosome"/>
</dbReference>
<dbReference type="AlphaFoldDB" id="A0A6M4MFZ6"/>
<dbReference type="KEGG" id="apel:CA267_012465"/>
<dbReference type="OrthoDB" id="3760425at2"/>
<evidence type="ECO:0000313" key="2">
    <source>
        <dbReference type="Proteomes" id="UP000219285"/>
    </source>
</evidence>